<dbReference type="EMBL" id="KN846970">
    <property type="protein sequence ID" value="KIW83324.1"/>
    <property type="molecule type" value="Genomic_DNA"/>
</dbReference>
<evidence type="ECO:0000313" key="1">
    <source>
        <dbReference type="EMBL" id="KIW83324.1"/>
    </source>
</evidence>
<dbReference type="Proteomes" id="UP000053029">
    <property type="component" value="Unassembled WGS sequence"/>
</dbReference>
<evidence type="ECO:0000313" key="2">
    <source>
        <dbReference type="Proteomes" id="UP000053029"/>
    </source>
</evidence>
<gene>
    <name evidence="1" type="ORF">Z517_02569</name>
</gene>
<dbReference type="OrthoDB" id="17725at2759"/>
<dbReference type="PANTHER" id="PTHR30336">
    <property type="entry name" value="INNER MEMBRANE PROTEIN, PROBABLE PERMEASE"/>
    <property type="match status" value="1"/>
</dbReference>
<organism evidence="1 2">
    <name type="scientific">Fonsecaea pedrosoi CBS 271.37</name>
    <dbReference type="NCBI Taxonomy" id="1442368"/>
    <lineage>
        <taxon>Eukaryota</taxon>
        <taxon>Fungi</taxon>
        <taxon>Dikarya</taxon>
        <taxon>Ascomycota</taxon>
        <taxon>Pezizomycotina</taxon>
        <taxon>Eurotiomycetes</taxon>
        <taxon>Chaetothyriomycetidae</taxon>
        <taxon>Chaetothyriales</taxon>
        <taxon>Herpotrichiellaceae</taxon>
        <taxon>Fonsecaea</taxon>
    </lineage>
</organism>
<dbReference type="Gene3D" id="1.10.3620.10">
    <property type="entry name" value="YdcF like domain"/>
    <property type="match status" value="1"/>
</dbReference>
<dbReference type="HOGENOM" id="CLU_084257_0_0_1"/>
<proteinExistence type="predicted"/>
<dbReference type="Gene3D" id="3.40.50.620">
    <property type="entry name" value="HUPs"/>
    <property type="match status" value="1"/>
</dbReference>
<dbReference type="VEuPathDB" id="FungiDB:Z517_02569"/>
<reference evidence="1 2" key="1">
    <citation type="submission" date="2015-01" db="EMBL/GenBank/DDBJ databases">
        <title>The Genome Sequence of Fonsecaea pedrosoi CBS 271.37.</title>
        <authorList>
            <consortium name="The Broad Institute Genomics Platform"/>
            <person name="Cuomo C."/>
            <person name="de Hoog S."/>
            <person name="Gorbushina A."/>
            <person name="Stielow B."/>
            <person name="Teixiera M."/>
            <person name="Abouelleil A."/>
            <person name="Chapman S.B."/>
            <person name="Priest M."/>
            <person name="Young S.K."/>
            <person name="Wortman J."/>
            <person name="Nusbaum C."/>
            <person name="Birren B."/>
        </authorList>
    </citation>
    <scope>NUCLEOTIDE SEQUENCE [LARGE SCALE GENOMIC DNA]</scope>
    <source>
        <strain evidence="1 2">CBS 271.37</strain>
    </source>
</reference>
<dbReference type="GO" id="GO:0005886">
    <property type="term" value="C:plasma membrane"/>
    <property type="evidence" value="ECO:0007669"/>
    <property type="project" value="TreeGrafter"/>
</dbReference>
<protein>
    <recommendedName>
        <fullName evidence="3">DUF218 domain-containing protein</fullName>
    </recommendedName>
</protein>
<dbReference type="InterPro" id="IPR051599">
    <property type="entry name" value="Cell_Envelope_Assoc"/>
</dbReference>
<dbReference type="PANTHER" id="PTHR30336:SF20">
    <property type="entry name" value="DUF218 DOMAIN-CONTAINING PROTEIN"/>
    <property type="match status" value="1"/>
</dbReference>
<sequence>MVALSQSDVADINTLSRYLSCLQVPSLHTCSAVDVVVFCGNAILPIADNVFSALEARPDLTKVLVICGGIGHSTRFLYEAVRAHDQYCRLADEIDGLPEAVVYERILSGYYPKLHGRIKSGEMKCIIEANSTNCGANAIETRRVLEAHSISAPRSCIVVQEPTMSLRTLAAFQHTYQGVEPSPEFLACPTFVPLASLDEKGMLHLTADTSGIESSALWDSHRFIDLLMGEIPRIRDDKNGYGPEGKDFIVHVDVPEEVEAAWARLSKILHFKR</sequence>
<dbReference type="AlphaFoldDB" id="A0A0D2HFV2"/>
<keyword evidence="2" id="KW-1185">Reference proteome</keyword>
<evidence type="ECO:0008006" key="3">
    <source>
        <dbReference type="Google" id="ProtNLM"/>
    </source>
</evidence>
<dbReference type="GeneID" id="25302059"/>
<dbReference type="InterPro" id="IPR014729">
    <property type="entry name" value="Rossmann-like_a/b/a_fold"/>
</dbReference>
<name>A0A0D2HFV2_9EURO</name>
<dbReference type="RefSeq" id="XP_013287132.1">
    <property type="nucleotide sequence ID" value="XM_013431678.1"/>
</dbReference>
<accession>A0A0D2HFV2</accession>